<keyword evidence="2" id="KW-1185">Reference proteome</keyword>
<dbReference type="AlphaFoldDB" id="A0A916NEF4"/>
<sequence>MKIIVFILLIVGHCSYGQMKVTDTLITPNGVKYIVSKNLNDVHSPKFYSNSRNRLDYSLPKVPPEVSHYGSTYIDNGVEERKRRDLLLLRAFQGASRPIPTDTLYMTFKMKASGDILEMNFHLTANSKLSVDDIELVEKTLKQNFKLKIDSEKYKRMEYYWFSCPLYFAELKKLSQ</sequence>
<dbReference type="Proteomes" id="UP000680038">
    <property type="component" value="Unassembled WGS sequence"/>
</dbReference>
<evidence type="ECO:0000313" key="2">
    <source>
        <dbReference type="Proteomes" id="UP000680038"/>
    </source>
</evidence>
<comment type="caution">
    <text evidence="1">The sequence shown here is derived from an EMBL/GenBank/DDBJ whole genome shotgun (WGS) entry which is preliminary data.</text>
</comment>
<organism evidence="1 2">
    <name type="scientific">Dyadobacter helix</name>
    <dbReference type="NCBI Taxonomy" id="2822344"/>
    <lineage>
        <taxon>Bacteria</taxon>
        <taxon>Pseudomonadati</taxon>
        <taxon>Bacteroidota</taxon>
        <taxon>Cytophagia</taxon>
        <taxon>Cytophagales</taxon>
        <taxon>Spirosomataceae</taxon>
        <taxon>Dyadobacter</taxon>
    </lineage>
</organism>
<name>A0A916NEF4_9BACT</name>
<reference evidence="1" key="1">
    <citation type="submission" date="2021-04" db="EMBL/GenBank/DDBJ databases">
        <authorList>
            <person name="Rodrigo-Torres L."/>
            <person name="Arahal R. D."/>
            <person name="Lucena T."/>
        </authorList>
    </citation>
    <scope>NUCLEOTIDE SEQUENCE</scope>
    <source>
        <strain evidence="1">CECT 9275</strain>
    </source>
</reference>
<gene>
    <name evidence="1" type="ORF">DYBT9275_05478</name>
</gene>
<proteinExistence type="predicted"/>
<evidence type="ECO:0000313" key="1">
    <source>
        <dbReference type="EMBL" id="CAG5016108.1"/>
    </source>
</evidence>
<dbReference type="EMBL" id="CAJRAF010000004">
    <property type="protein sequence ID" value="CAG5016108.1"/>
    <property type="molecule type" value="Genomic_DNA"/>
</dbReference>
<accession>A0A916NEF4</accession>
<dbReference type="RefSeq" id="WP_215241862.1">
    <property type="nucleotide sequence ID" value="NZ_CAJRAF010000004.1"/>
</dbReference>
<protein>
    <submittedName>
        <fullName evidence="1">Uncharacterized protein</fullName>
    </submittedName>
</protein>